<dbReference type="InterPro" id="IPR003877">
    <property type="entry name" value="SPRY_dom"/>
</dbReference>
<evidence type="ECO:0000256" key="7">
    <source>
        <dbReference type="SAM" id="Coils"/>
    </source>
</evidence>
<dbReference type="CDD" id="cd16040">
    <property type="entry name" value="SPRY_PRY_SNTX"/>
    <property type="match status" value="1"/>
</dbReference>
<evidence type="ECO:0000256" key="1">
    <source>
        <dbReference type="ARBA" id="ARBA00022588"/>
    </source>
</evidence>
<dbReference type="InterPro" id="IPR006574">
    <property type="entry name" value="PRY"/>
</dbReference>
<dbReference type="SUPFAM" id="SSF57850">
    <property type="entry name" value="RING/U-box"/>
    <property type="match status" value="1"/>
</dbReference>
<dbReference type="SUPFAM" id="SSF57845">
    <property type="entry name" value="B-box zinc-binding domain"/>
    <property type="match status" value="1"/>
</dbReference>
<evidence type="ECO:0000256" key="2">
    <source>
        <dbReference type="ARBA" id="ARBA00022723"/>
    </source>
</evidence>
<dbReference type="InterPro" id="IPR000315">
    <property type="entry name" value="Znf_B-box"/>
</dbReference>
<reference evidence="11" key="2">
    <citation type="submission" date="2025-08" db="UniProtKB">
        <authorList>
            <consortium name="Ensembl"/>
        </authorList>
    </citation>
    <scope>IDENTIFICATION</scope>
</reference>
<dbReference type="GeneTree" id="ENSGT01150000286950"/>
<dbReference type="InterPro" id="IPR003879">
    <property type="entry name" value="Butyrophylin_SPRY"/>
</dbReference>
<keyword evidence="12" id="KW-1185">Reference proteome</keyword>
<protein>
    <recommendedName>
        <fullName evidence="13">Tripartite motif-containing protein 16-like</fullName>
    </recommendedName>
</protein>
<dbReference type="InterPro" id="IPR058030">
    <property type="entry name" value="TRIM8/14/16/25/29/45/65_CC"/>
</dbReference>
<dbReference type="Gene3D" id="2.60.120.920">
    <property type="match status" value="1"/>
</dbReference>
<organism evidence="11 12">
    <name type="scientific">Erpetoichthys calabaricus</name>
    <name type="common">Rope fish</name>
    <name type="synonym">Calamoichthys calabaricus</name>
    <dbReference type="NCBI Taxonomy" id="27687"/>
    <lineage>
        <taxon>Eukaryota</taxon>
        <taxon>Metazoa</taxon>
        <taxon>Chordata</taxon>
        <taxon>Craniata</taxon>
        <taxon>Vertebrata</taxon>
        <taxon>Euteleostomi</taxon>
        <taxon>Actinopterygii</taxon>
        <taxon>Polypteriformes</taxon>
        <taxon>Polypteridae</taxon>
        <taxon>Erpetoichthys</taxon>
    </lineage>
</organism>
<dbReference type="PROSITE" id="PS00518">
    <property type="entry name" value="ZF_RING_1"/>
    <property type="match status" value="1"/>
</dbReference>
<dbReference type="InterPro" id="IPR013320">
    <property type="entry name" value="ConA-like_dom_sf"/>
</dbReference>
<evidence type="ECO:0000256" key="6">
    <source>
        <dbReference type="PROSITE-ProRule" id="PRU00024"/>
    </source>
</evidence>
<dbReference type="AlphaFoldDB" id="A0A8C4RJ16"/>
<dbReference type="Pfam" id="PF25600">
    <property type="entry name" value="TRIM_CC"/>
    <property type="match status" value="1"/>
</dbReference>
<keyword evidence="7" id="KW-0175">Coiled coil</keyword>
<keyword evidence="3 6" id="KW-0863">Zinc-finger</keyword>
<dbReference type="GO" id="GO:0005737">
    <property type="term" value="C:cytoplasm"/>
    <property type="evidence" value="ECO:0007669"/>
    <property type="project" value="UniProtKB-ARBA"/>
</dbReference>
<name>A0A8C4RJ16_ERPCA</name>
<keyword evidence="2" id="KW-0479">Metal-binding</keyword>
<evidence type="ECO:0000256" key="4">
    <source>
        <dbReference type="ARBA" id="ARBA00022833"/>
    </source>
</evidence>
<feature type="domain" description="B30.2/SPRY" evidence="10">
    <location>
        <begin position="167"/>
        <end position="362"/>
    </location>
</feature>
<dbReference type="InterPro" id="IPR043136">
    <property type="entry name" value="B30.2/SPRY_sf"/>
</dbReference>
<evidence type="ECO:0000259" key="8">
    <source>
        <dbReference type="PROSITE" id="PS50089"/>
    </source>
</evidence>
<evidence type="ECO:0000313" key="11">
    <source>
        <dbReference type="Ensembl" id="ENSECRP00000003351.1"/>
    </source>
</evidence>
<dbReference type="Pfam" id="PF13765">
    <property type="entry name" value="PRY"/>
    <property type="match status" value="1"/>
</dbReference>
<dbReference type="GO" id="GO:0045087">
    <property type="term" value="P:innate immune response"/>
    <property type="evidence" value="ECO:0007669"/>
    <property type="project" value="UniProtKB-KW"/>
</dbReference>
<dbReference type="SUPFAM" id="SSF49899">
    <property type="entry name" value="Concanavalin A-like lectins/glucanases"/>
    <property type="match status" value="1"/>
</dbReference>
<dbReference type="InterPro" id="IPR013083">
    <property type="entry name" value="Znf_RING/FYVE/PHD"/>
</dbReference>
<dbReference type="SMART" id="SM00336">
    <property type="entry name" value="BBOX"/>
    <property type="match status" value="1"/>
</dbReference>
<reference evidence="11" key="3">
    <citation type="submission" date="2025-09" db="UniProtKB">
        <authorList>
            <consortium name="Ensembl"/>
        </authorList>
    </citation>
    <scope>IDENTIFICATION</scope>
</reference>
<evidence type="ECO:0000259" key="9">
    <source>
        <dbReference type="PROSITE" id="PS50119"/>
    </source>
</evidence>
<dbReference type="SMART" id="SM00589">
    <property type="entry name" value="PRY"/>
    <property type="match status" value="1"/>
</dbReference>
<dbReference type="InterPro" id="IPR001841">
    <property type="entry name" value="Znf_RING"/>
</dbReference>
<dbReference type="Gene3D" id="3.30.40.10">
    <property type="entry name" value="Zinc/RING finger domain, C3HC4 (zinc finger)"/>
    <property type="match status" value="1"/>
</dbReference>
<feature type="domain" description="RING-type" evidence="8">
    <location>
        <begin position="15"/>
        <end position="55"/>
    </location>
</feature>
<dbReference type="PROSITE" id="PS50089">
    <property type="entry name" value="ZF_RING_2"/>
    <property type="match status" value="1"/>
</dbReference>
<dbReference type="PROSITE" id="PS50119">
    <property type="entry name" value="ZF_BBOX"/>
    <property type="match status" value="1"/>
</dbReference>
<dbReference type="Proteomes" id="UP000694620">
    <property type="component" value="Chromosome 5"/>
</dbReference>
<dbReference type="PANTHER" id="PTHR25465:SF5">
    <property type="entry name" value="E3 UBIQUITIN_ISG15 LIGASE TRIM25-RELATED"/>
    <property type="match status" value="1"/>
</dbReference>
<evidence type="ECO:0008006" key="13">
    <source>
        <dbReference type="Google" id="ProtNLM"/>
    </source>
</evidence>
<accession>A0A8C4RJ16</accession>
<keyword evidence="4" id="KW-0862">Zinc</keyword>
<dbReference type="InterPro" id="IPR051051">
    <property type="entry name" value="E3_ubiq-ligase_TRIM/RNF"/>
</dbReference>
<dbReference type="GO" id="GO:0008270">
    <property type="term" value="F:zinc ion binding"/>
    <property type="evidence" value="ECO:0007669"/>
    <property type="project" value="UniProtKB-KW"/>
</dbReference>
<feature type="domain" description="B box-type" evidence="9">
    <location>
        <begin position="73"/>
        <end position="113"/>
    </location>
</feature>
<dbReference type="Ensembl" id="ENSECRT00000003409.1">
    <property type="protein sequence ID" value="ENSECRP00000003351.1"/>
    <property type="gene ID" value="ENSECRG00000002281.1"/>
</dbReference>
<evidence type="ECO:0000313" key="12">
    <source>
        <dbReference type="Proteomes" id="UP000694620"/>
    </source>
</evidence>
<dbReference type="PROSITE" id="PS50188">
    <property type="entry name" value="B302_SPRY"/>
    <property type="match status" value="1"/>
</dbReference>
<dbReference type="CDD" id="cd19769">
    <property type="entry name" value="Bbox2_TRIM16-like"/>
    <property type="match status" value="1"/>
</dbReference>
<evidence type="ECO:0000256" key="3">
    <source>
        <dbReference type="ARBA" id="ARBA00022771"/>
    </source>
</evidence>
<sequence length="362" mass="41795">MAEAQLFVSQDEFICSVCLDTLTDPVTIPCGHNFCLKCLTDCWDYSQEFFCPQCRENFSTRPHHKLVDPERNLKEKLCEKHQKSLEMFCRTDETCICMMCGVTEHNGHKMVELETEREEKERLEKEIEELKRREAELKELSETKDHLHFLQVRVTLHRESGQTGVPVTHSQISSLVFFSLLSDFCPLTLDINTAHRELRLSEGNKKVTFKGTKAKYPDHPDRFDCWYQVLCREALTGTRCYWEVEGSGDFMRIGVACKGLSRKGWGNKCGLGYNNKSWCLLWSDSQYSVRYNNQHTVISAPYSPRIGVYLDWPAGSLSFYSVSHTMTLLHRFNTSFTEPLYPGFCVDPHCGVTISHLTPCDH</sequence>
<dbReference type="Pfam" id="PF00622">
    <property type="entry name" value="SPRY"/>
    <property type="match status" value="1"/>
</dbReference>
<dbReference type="InterPro" id="IPR001870">
    <property type="entry name" value="B30.2/SPRY"/>
</dbReference>
<reference evidence="11" key="1">
    <citation type="submission" date="2021-06" db="EMBL/GenBank/DDBJ databases">
        <authorList>
            <consortium name="Wellcome Sanger Institute Data Sharing"/>
        </authorList>
    </citation>
    <scope>NUCLEOTIDE SEQUENCE [LARGE SCALE GENOMIC DNA]</scope>
</reference>
<keyword evidence="1" id="KW-0399">Innate immunity</keyword>
<dbReference type="SMART" id="SM00184">
    <property type="entry name" value="RING"/>
    <property type="match status" value="1"/>
</dbReference>
<proteinExistence type="predicted"/>
<dbReference type="Gene3D" id="3.30.160.60">
    <property type="entry name" value="Classic Zinc Finger"/>
    <property type="match status" value="1"/>
</dbReference>
<keyword evidence="5" id="KW-0391">Immunity</keyword>
<dbReference type="InterPro" id="IPR017907">
    <property type="entry name" value="Znf_RING_CS"/>
</dbReference>
<dbReference type="SMART" id="SM00449">
    <property type="entry name" value="SPRY"/>
    <property type="match status" value="1"/>
</dbReference>
<evidence type="ECO:0000259" key="10">
    <source>
        <dbReference type="PROSITE" id="PS50188"/>
    </source>
</evidence>
<dbReference type="Pfam" id="PF15227">
    <property type="entry name" value="zf-C3HC4_4"/>
    <property type="match status" value="1"/>
</dbReference>
<feature type="coiled-coil region" evidence="7">
    <location>
        <begin position="106"/>
        <end position="143"/>
    </location>
</feature>
<dbReference type="PANTHER" id="PTHR25465">
    <property type="entry name" value="B-BOX DOMAIN CONTAINING"/>
    <property type="match status" value="1"/>
</dbReference>
<evidence type="ECO:0000256" key="5">
    <source>
        <dbReference type="ARBA" id="ARBA00022859"/>
    </source>
</evidence>
<dbReference type="PRINTS" id="PR01407">
    <property type="entry name" value="BUTYPHLNCDUF"/>
</dbReference>